<dbReference type="Pfam" id="PF04024">
    <property type="entry name" value="PspC"/>
    <property type="match status" value="1"/>
</dbReference>
<comment type="caution">
    <text evidence="8">The sequence shown here is derived from an EMBL/GenBank/DDBJ whole genome shotgun (WGS) entry which is preliminary data.</text>
</comment>
<keyword evidence="2" id="KW-1003">Cell membrane</keyword>
<evidence type="ECO:0000256" key="4">
    <source>
        <dbReference type="ARBA" id="ARBA00022989"/>
    </source>
</evidence>
<keyword evidence="4 6" id="KW-1133">Transmembrane helix</keyword>
<feature type="transmembrane region" description="Helical" evidence="6">
    <location>
        <begin position="25"/>
        <end position="47"/>
    </location>
</feature>
<dbReference type="InterPro" id="IPR052027">
    <property type="entry name" value="PspC"/>
</dbReference>
<sequence>MRSSTDKVLFGVCAGIAEFFSISPFIVRLIFFVTGAVAIYIILAALLPENPSLY</sequence>
<dbReference type="OrthoDB" id="9815286at2"/>
<dbReference type="PANTHER" id="PTHR33885">
    <property type="entry name" value="PHAGE SHOCK PROTEIN C"/>
    <property type="match status" value="1"/>
</dbReference>
<dbReference type="EMBL" id="QYTW02000050">
    <property type="protein sequence ID" value="RST56960.1"/>
    <property type="molecule type" value="Genomic_DNA"/>
</dbReference>
<evidence type="ECO:0000256" key="1">
    <source>
        <dbReference type="ARBA" id="ARBA00004162"/>
    </source>
</evidence>
<keyword evidence="3 6" id="KW-0812">Transmembrane</keyword>
<dbReference type="AlphaFoldDB" id="A0A429X1F5"/>
<dbReference type="PANTHER" id="PTHR33885:SF3">
    <property type="entry name" value="PHAGE SHOCK PROTEIN C"/>
    <property type="match status" value="1"/>
</dbReference>
<evidence type="ECO:0000256" key="5">
    <source>
        <dbReference type="ARBA" id="ARBA00023136"/>
    </source>
</evidence>
<evidence type="ECO:0000256" key="6">
    <source>
        <dbReference type="SAM" id="Phobius"/>
    </source>
</evidence>
<dbReference type="InterPro" id="IPR007168">
    <property type="entry name" value="Phageshock_PspC_N"/>
</dbReference>
<name>A0A429X1F5_SIMTE</name>
<protein>
    <submittedName>
        <fullName evidence="8">PspC domain-containing protein</fullName>
    </submittedName>
</protein>
<keyword evidence="5 6" id="KW-0472">Membrane</keyword>
<proteinExistence type="predicted"/>
<evidence type="ECO:0000313" key="9">
    <source>
        <dbReference type="Proteomes" id="UP000287296"/>
    </source>
</evidence>
<evidence type="ECO:0000256" key="3">
    <source>
        <dbReference type="ARBA" id="ARBA00022692"/>
    </source>
</evidence>
<reference evidence="8 9" key="1">
    <citation type="submission" date="2018-12" db="EMBL/GenBank/DDBJ databases">
        <authorList>
            <person name="Sun L."/>
            <person name="Chen Z."/>
        </authorList>
    </citation>
    <scope>NUCLEOTIDE SEQUENCE [LARGE SCALE GENOMIC DNA]</scope>
    <source>
        <strain evidence="8 9">LMG 29736</strain>
    </source>
</reference>
<evidence type="ECO:0000313" key="8">
    <source>
        <dbReference type="EMBL" id="RST56960.1"/>
    </source>
</evidence>
<accession>A0A429X1F5</accession>
<gene>
    <name evidence="8" type="ORF">D5F11_025355</name>
</gene>
<comment type="subcellular location">
    <subcellularLocation>
        <location evidence="1">Cell membrane</location>
        <topology evidence="1">Single-pass membrane protein</topology>
    </subcellularLocation>
</comment>
<organism evidence="8 9">
    <name type="scientific">Siminovitchia terrae</name>
    <name type="common">Bacillus terrae</name>
    <dbReference type="NCBI Taxonomy" id="1914933"/>
    <lineage>
        <taxon>Bacteria</taxon>
        <taxon>Bacillati</taxon>
        <taxon>Bacillota</taxon>
        <taxon>Bacilli</taxon>
        <taxon>Bacillales</taxon>
        <taxon>Bacillaceae</taxon>
        <taxon>Siminovitchia</taxon>
    </lineage>
</organism>
<dbReference type="Proteomes" id="UP000287296">
    <property type="component" value="Unassembled WGS sequence"/>
</dbReference>
<feature type="domain" description="Phage shock protein PspC N-terminal" evidence="7">
    <location>
        <begin position="1"/>
        <end position="49"/>
    </location>
</feature>
<evidence type="ECO:0000256" key="2">
    <source>
        <dbReference type="ARBA" id="ARBA00022475"/>
    </source>
</evidence>
<dbReference type="GO" id="GO:0005886">
    <property type="term" value="C:plasma membrane"/>
    <property type="evidence" value="ECO:0007669"/>
    <property type="project" value="UniProtKB-SubCell"/>
</dbReference>
<evidence type="ECO:0000259" key="7">
    <source>
        <dbReference type="Pfam" id="PF04024"/>
    </source>
</evidence>